<dbReference type="OrthoDB" id="5864828at2"/>
<dbReference type="RefSeq" id="WP_144040629.1">
    <property type="nucleotide sequence ID" value="NZ_BMPL01000015.1"/>
</dbReference>
<evidence type="ECO:0000256" key="1">
    <source>
        <dbReference type="SAM" id="MobiDB-lite"/>
    </source>
</evidence>
<evidence type="ECO:0000313" key="3">
    <source>
        <dbReference type="Proteomes" id="UP000318126"/>
    </source>
</evidence>
<dbReference type="EMBL" id="VKGK01000015">
    <property type="protein sequence ID" value="TRY13848.1"/>
    <property type="molecule type" value="Genomic_DNA"/>
</dbReference>
<evidence type="ECO:0000313" key="2">
    <source>
        <dbReference type="EMBL" id="TRY13848.1"/>
    </source>
</evidence>
<comment type="caution">
    <text evidence="2">The sequence shown here is derived from an EMBL/GenBank/DDBJ whole genome shotgun (WGS) entry which is preliminary data.</text>
</comment>
<keyword evidence="3" id="KW-1185">Reference proteome</keyword>
<proteinExistence type="predicted"/>
<feature type="region of interest" description="Disordered" evidence="1">
    <location>
        <begin position="187"/>
        <end position="206"/>
    </location>
</feature>
<dbReference type="AlphaFoldDB" id="A0A553JN03"/>
<gene>
    <name evidence="2" type="ORF">FN961_13095</name>
</gene>
<protein>
    <submittedName>
        <fullName evidence="2">Uncharacterized protein</fullName>
    </submittedName>
</protein>
<organism evidence="2 3">
    <name type="scientific">Shewanella hanedai</name>
    <name type="common">Alteromonas hanedai</name>
    <dbReference type="NCBI Taxonomy" id="25"/>
    <lineage>
        <taxon>Bacteria</taxon>
        <taxon>Pseudomonadati</taxon>
        <taxon>Pseudomonadota</taxon>
        <taxon>Gammaproteobacteria</taxon>
        <taxon>Alteromonadales</taxon>
        <taxon>Shewanellaceae</taxon>
        <taxon>Shewanella</taxon>
    </lineage>
</organism>
<accession>A0A553JN03</accession>
<name>A0A553JN03_SHEHA</name>
<reference evidence="3" key="1">
    <citation type="submission" date="2019-07" db="EMBL/GenBank/DDBJ databases">
        <title>Shewanella sp. YLB-08 draft genomic sequence.</title>
        <authorList>
            <person name="Yu L."/>
        </authorList>
    </citation>
    <scope>NUCLEOTIDE SEQUENCE [LARGE SCALE GENOMIC DNA]</scope>
    <source>
        <strain evidence="3">JCM 20706</strain>
    </source>
</reference>
<sequence length="206" mass="22102">MGKSDTVKETEYEKELAKVYGEQWNYYKENIVPVENTVIEDAKSSNDTSVYQNISDDSNLGYQRSFAQASGTSADQLAASGVNPNSGKFKGQMSNLSDMEASVSTDAKSRSQIAGQERYIDKMSNVMAMGQGEAQEAVASLNDIAVKSQRKAFMDADLSRQNKNNTLGAIGAIGGAAASYAMAPTTKTNTDFTLPANNSTPYERGA</sequence>
<dbReference type="Proteomes" id="UP000318126">
    <property type="component" value="Unassembled WGS sequence"/>
</dbReference>